<dbReference type="GeneID" id="19488128"/>
<dbReference type="EMBL" id="KJ510412">
    <property type="protein sequence ID" value="AHY26855.1"/>
    <property type="molecule type" value="Genomic_DNA"/>
</dbReference>
<evidence type="ECO:0008006" key="4">
    <source>
        <dbReference type="Google" id="ProtNLM"/>
    </source>
</evidence>
<keyword evidence="1" id="KW-0812">Transmembrane</keyword>
<feature type="transmembrane region" description="Helical" evidence="1">
    <location>
        <begin position="52"/>
        <end position="72"/>
    </location>
</feature>
<keyword evidence="3" id="KW-1185">Reference proteome</keyword>
<accession>A0A023W5E1</accession>
<sequence>MTYRYVENRVLRFVQLALLVDALVRGASWIATPASGIPPAIGLAAEGTAAMWIWGVVFAVFGILGLLGELWMHLGESEHRVWPSFLAHAALLFLFAGLALSALNNVITTHATDGFSAPYTFALLALLHWVFARRRKHAN</sequence>
<proteinExistence type="predicted"/>
<dbReference type="KEGG" id="vg:19488128"/>
<dbReference type="Proteomes" id="UP000024442">
    <property type="component" value="Segment"/>
</dbReference>
<feature type="transmembrane region" description="Helical" evidence="1">
    <location>
        <begin position="84"/>
        <end position="103"/>
    </location>
</feature>
<name>A0A023W5E1_9CAUD</name>
<keyword evidence="1" id="KW-0472">Membrane</keyword>
<reference evidence="2 3" key="1">
    <citation type="submission" date="2014-02" db="EMBL/GenBank/DDBJ databases">
        <authorList>
            <person name="Cornely K.A."/>
            <person name="Jancevski A.V."/>
            <person name="Rogers S.R."/>
            <person name="Scola S.E."/>
            <person name="Pinches R.S."/>
            <person name="Perri C.M."/>
            <person name="Brown M.S."/>
            <person name="Cavedon W.D."/>
            <person name="Dubois H.M."/>
            <person name="Fernando M.A."/>
            <person name="Austriaco N."/>
            <person name="Bradley K.W."/>
            <person name="Clarke D.Q."/>
            <person name="Lewis M.F."/>
            <person name="Barker L.P."/>
            <person name="Bailey C."/>
            <person name="Asai D.J."/>
            <person name="Garber M.L."/>
            <person name="Bowman C.A."/>
            <person name="Russell D.A."/>
            <person name="Pope W.H."/>
            <person name="Jacobs-Sera D."/>
            <person name="Hendrix R.W."/>
            <person name="Hatfull G.F."/>
        </authorList>
    </citation>
    <scope>NUCLEOTIDE SEQUENCE [LARGE SCALE GENOMIC DNA]</scope>
</reference>
<dbReference type="OrthoDB" id="16707at10239"/>
<organism evidence="2 3">
    <name type="scientific">Mycobacterium phage ZoeJ</name>
    <dbReference type="NCBI Taxonomy" id="1486427"/>
    <lineage>
        <taxon>Viruses</taxon>
        <taxon>Duplodnaviria</taxon>
        <taxon>Heunggongvirae</taxon>
        <taxon>Uroviricota</taxon>
        <taxon>Caudoviricetes</taxon>
        <taxon>Weiservirinae</taxon>
        <taxon>Timquatrovirus</taxon>
        <taxon>Timquatrovirus zoeJ</taxon>
    </lineage>
</organism>
<evidence type="ECO:0000313" key="2">
    <source>
        <dbReference type="EMBL" id="AHY26855.1"/>
    </source>
</evidence>
<keyword evidence="1" id="KW-1133">Transmembrane helix</keyword>
<gene>
    <name evidence="2" type="primary">31</name>
    <name evidence="2" type="ORF">PBI_ZOEJ_31</name>
</gene>
<evidence type="ECO:0000313" key="3">
    <source>
        <dbReference type="Proteomes" id="UP000024442"/>
    </source>
</evidence>
<feature type="transmembrane region" description="Helical" evidence="1">
    <location>
        <begin position="115"/>
        <end position="132"/>
    </location>
</feature>
<protein>
    <recommendedName>
        <fullName evidence="4">Minor tail protein</fullName>
    </recommendedName>
</protein>
<dbReference type="RefSeq" id="YP_009032425.1">
    <property type="nucleotide sequence ID" value="NC_024147.1"/>
</dbReference>
<evidence type="ECO:0000256" key="1">
    <source>
        <dbReference type="SAM" id="Phobius"/>
    </source>
</evidence>